<dbReference type="EMBL" id="DRZX01000219">
    <property type="protein sequence ID" value="HHS49096.1"/>
    <property type="molecule type" value="Genomic_DNA"/>
</dbReference>
<protein>
    <submittedName>
        <fullName evidence="4">Molybdate ABC transporter substrate-binding protein</fullName>
    </submittedName>
</protein>
<dbReference type="InterPro" id="IPR005950">
    <property type="entry name" value="ModA"/>
</dbReference>
<dbReference type="Pfam" id="PF13531">
    <property type="entry name" value="SBP_bac_11"/>
    <property type="match status" value="1"/>
</dbReference>
<accession>A0A7C6EDV5</accession>
<dbReference type="NCBIfam" id="TIGR01256">
    <property type="entry name" value="modA"/>
    <property type="match status" value="1"/>
</dbReference>
<organism evidence="4">
    <name type="scientific">Desulfurella acetivorans</name>
    <dbReference type="NCBI Taxonomy" id="33002"/>
    <lineage>
        <taxon>Bacteria</taxon>
        <taxon>Pseudomonadati</taxon>
        <taxon>Campylobacterota</taxon>
        <taxon>Desulfurellia</taxon>
        <taxon>Desulfurellales</taxon>
        <taxon>Desulfurellaceae</taxon>
        <taxon>Desulfurella</taxon>
    </lineage>
</organism>
<sequence length="159" mass="17694">MDKVRLACAPNLSGIIEEIIDSFYNKTVSFDLTIGDNCNVYYKEILNGKPYDIFLAADQKMADDLISLGLAKKSAVYAEGKLCLWPLEHNISNLNNIKIALPDPDSAPYGKAAFEYLENTKILNSVKKNLLFGKSPFEVSRLVLDQKAQVAFLPVSFVK</sequence>
<dbReference type="GO" id="GO:0046872">
    <property type="term" value="F:metal ion binding"/>
    <property type="evidence" value="ECO:0007669"/>
    <property type="project" value="UniProtKB-KW"/>
</dbReference>
<dbReference type="GO" id="GO:0030973">
    <property type="term" value="F:molybdate ion binding"/>
    <property type="evidence" value="ECO:0007669"/>
    <property type="project" value="TreeGrafter"/>
</dbReference>
<comment type="caution">
    <text evidence="4">The sequence shown here is derived from an EMBL/GenBank/DDBJ whole genome shotgun (WGS) entry which is preliminary data.</text>
</comment>
<keyword evidence="2" id="KW-0479">Metal-binding</keyword>
<reference evidence="4" key="1">
    <citation type="journal article" date="2020" name="mSystems">
        <title>Genome- and Community-Level Interaction Insights into Carbon Utilization and Element Cycling Functions of Hydrothermarchaeota in Hydrothermal Sediment.</title>
        <authorList>
            <person name="Zhou Z."/>
            <person name="Liu Y."/>
            <person name="Xu W."/>
            <person name="Pan J."/>
            <person name="Luo Z.H."/>
            <person name="Li M."/>
        </authorList>
    </citation>
    <scope>NUCLEOTIDE SEQUENCE [LARGE SCALE GENOMIC DNA]</scope>
    <source>
        <strain evidence="4">SpSt-1135</strain>
    </source>
</reference>
<evidence type="ECO:0000256" key="1">
    <source>
        <dbReference type="ARBA" id="ARBA00009175"/>
    </source>
</evidence>
<evidence type="ECO:0000256" key="3">
    <source>
        <dbReference type="ARBA" id="ARBA00022729"/>
    </source>
</evidence>
<evidence type="ECO:0000256" key="2">
    <source>
        <dbReference type="ARBA" id="ARBA00022723"/>
    </source>
</evidence>
<dbReference type="AlphaFoldDB" id="A0A7C6EDV5"/>
<dbReference type="SUPFAM" id="SSF53850">
    <property type="entry name" value="Periplasmic binding protein-like II"/>
    <property type="match status" value="1"/>
</dbReference>
<name>A0A7C6EDV5_DESAE</name>
<dbReference type="PANTHER" id="PTHR30632:SF14">
    <property type="entry name" value="TUNGSTATE_MOLYBDATE_CHROMATE-BINDING PROTEIN MODA"/>
    <property type="match status" value="1"/>
</dbReference>
<dbReference type="InterPro" id="IPR050682">
    <property type="entry name" value="ModA/WtpA"/>
</dbReference>
<keyword evidence="3" id="KW-0732">Signal</keyword>
<dbReference type="PANTHER" id="PTHR30632">
    <property type="entry name" value="MOLYBDATE-BINDING PERIPLASMIC PROTEIN"/>
    <property type="match status" value="1"/>
</dbReference>
<evidence type="ECO:0000313" key="4">
    <source>
        <dbReference type="EMBL" id="HHS49096.1"/>
    </source>
</evidence>
<dbReference type="Proteomes" id="UP000886400">
    <property type="component" value="Unassembled WGS sequence"/>
</dbReference>
<dbReference type="Gene3D" id="3.40.190.10">
    <property type="entry name" value="Periplasmic binding protein-like II"/>
    <property type="match status" value="2"/>
</dbReference>
<dbReference type="GO" id="GO:0015689">
    <property type="term" value="P:molybdate ion transport"/>
    <property type="evidence" value="ECO:0007669"/>
    <property type="project" value="InterPro"/>
</dbReference>
<proteinExistence type="inferred from homology"/>
<comment type="similarity">
    <text evidence="1">Belongs to the bacterial solute-binding protein ModA family.</text>
</comment>
<gene>
    <name evidence="4" type="primary">modA</name>
    <name evidence="4" type="ORF">ENM99_04495</name>
</gene>